<evidence type="ECO:0000313" key="5">
    <source>
        <dbReference type="Proteomes" id="UP000681967"/>
    </source>
</evidence>
<reference evidence="3" key="1">
    <citation type="submission" date="2021-02" db="EMBL/GenBank/DDBJ databases">
        <authorList>
            <person name="Nowell W R."/>
        </authorList>
    </citation>
    <scope>NUCLEOTIDE SEQUENCE</scope>
</reference>
<evidence type="ECO:0000313" key="2">
    <source>
        <dbReference type="EMBL" id="CAF4506727.1"/>
    </source>
</evidence>
<dbReference type="SUPFAM" id="SSF63712">
    <property type="entry name" value="Nicotinic receptor ligand binding domain-like"/>
    <property type="match status" value="1"/>
</dbReference>
<dbReference type="Pfam" id="PF02931">
    <property type="entry name" value="Neur_chan_LBD"/>
    <property type="match status" value="1"/>
</dbReference>
<dbReference type="AlphaFoldDB" id="A0A8S2XZM3"/>
<dbReference type="Gene3D" id="2.70.170.10">
    <property type="entry name" value="Neurotransmitter-gated ion-channel ligand-binding domain"/>
    <property type="match status" value="1"/>
</dbReference>
<gene>
    <name evidence="3" type="ORF">BYL167_LOCUS37011</name>
    <name evidence="2" type="ORF">SMN809_LOCUS35163</name>
    <name evidence="4" type="ORF">SMN809_LOCUS41247</name>
</gene>
<protein>
    <recommendedName>
        <fullName evidence="1">Neurotransmitter-gated ion-channel ligand-binding domain-containing protein</fullName>
    </recommendedName>
</protein>
<dbReference type="EMBL" id="CAJOBI010115812">
    <property type="protein sequence ID" value="CAF4654614.1"/>
    <property type="molecule type" value="Genomic_DNA"/>
</dbReference>
<feature type="non-terminal residue" evidence="3">
    <location>
        <position position="1"/>
    </location>
</feature>
<dbReference type="Proteomes" id="UP000681967">
    <property type="component" value="Unassembled WGS sequence"/>
</dbReference>
<feature type="non-terminal residue" evidence="3">
    <location>
        <position position="41"/>
    </location>
</feature>
<dbReference type="Proteomes" id="UP000676336">
    <property type="component" value="Unassembled WGS sequence"/>
</dbReference>
<dbReference type="InterPro" id="IPR036734">
    <property type="entry name" value="Neur_chan_lig-bd_sf"/>
</dbReference>
<comment type="caution">
    <text evidence="3">The sequence shown here is derived from an EMBL/GenBank/DDBJ whole genome shotgun (WGS) entry which is preliminary data.</text>
</comment>
<accession>A0A8S2XZM3</accession>
<evidence type="ECO:0000313" key="4">
    <source>
        <dbReference type="EMBL" id="CAF4654614.1"/>
    </source>
</evidence>
<feature type="domain" description="Neurotransmitter-gated ion-channel ligand-binding" evidence="1">
    <location>
        <begin position="1"/>
        <end position="41"/>
    </location>
</feature>
<dbReference type="GO" id="GO:0016020">
    <property type="term" value="C:membrane"/>
    <property type="evidence" value="ECO:0007669"/>
    <property type="project" value="InterPro"/>
</dbReference>
<evidence type="ECO:0000313" key="3">
    <source>
        <dbReference type="EMBL" id="CAF4523416.1"/>
    </source>
</evidence>
<proteinExistence type="predicted"/>
<name>A0A8S2XZM3_9BILA</name>
<sequence>MYAIQEWHDYSLQWKPEEFGYIQTIRVPSTRVWTPDILLYN</sequence>
<dbReference type="GO" id="GO:0005230">
    <property type="term" value="F:extracellular ligand-gated monoatomic ion channel activity"/>
    <property type="evidence" value="ECO:0007669"/>
    <property type="project" value="InterPro"/>
</dbReference>
<dbReference type="InterPro" id="IPR006202">
    <property type="entry name" value="Neur_chan_lig-bd"/>
</dbReference>
<dbReference type="EMBL" id="CAJOBH010082451">
    <property type="protein sequence ID" value="CAF4523416.1"/>
    <property type="molecule type" value="Genomic_DNA"/>
</dbReference>
<dbReference type="EMBL" id="CAJOBI010083164">
    <property type="protein sequence ID" value="CAF4506727.1"/>
    <property type="molecule type" value="Genomic_DNA"/>
</dbReference>
<evidence type="ECO:0000259" key="1">
    <source>
        <dbReference type="Pfam" id="PF02931"/>
    </source>
</evidence>
<organism evidence="3 5">
    <name type="scientific">Rotaria magnacalcarata</name>
    <dbReference type="NCBI Taxonomy" id="392030"/>
    <lineage>
        <taxon>Eukaryota</taxon>
        <taxon>Metazoa</taxon>
        <taxon>Spiralia</taxon>
        <taxon>Gnathifera</taxon>
        <taxon>Rotifera</taxon>
        <taxon>Eurotatoria</taxon>
        <taxon>Bdelloidea</taxon>
        <taxon>Philodinida</taxon>
        <taxon>Philodinidae</taxon>
        <taxon>Rotaria</taxon>
    </lineage>
</organism>